<comment type="caution">
    <text evidence="5">The sequence shown here is derived from an EMBL/GenBank/DDBJ whole genome shotgun (WGS) entry which is preliminary data.</text>
</comment>
<name>A0A9D4TXC5_CHLVU</name>
<dbReference type="CDD" id="cd21075">
    <property type="entry name" value="DBD_XPA-like"/>
    <property type="match status" value="1"/>
</dbReference>
<dbReference type="SUPFAM" id="SSF46955">
    <property type="entry name" value="Putative DNA-binding domain"/>
    <property type="match status" value="1"/>
</dbReference>
<dbReference type="Gene3D" id="3.90.530.10">
    <property type="entry name" value="XPA C-terminal domain"/>
    <property type="match status" value="1"/>
</dbReference>
<dbReference type="InterPro" id="IPR037129">
    <property type="entry name" value="XPA_sf"/>
</dbReference>
<dbReference type="AlphaFoldDB" id="A0A9D4TXC5"/>
<feature type="compositionally biased region" description="Basic residues" evidence="4">
    <location>
        <begin position="1"/>
        <end position="11"/>
    </location>
</feature>
<sequence length="774" mass="84635">MASSSRPKRQRRQPERLGTFASQRGDWEEEHSQEEQETSTSDAESEPQPQRRVCHKGAPGAPANGGDESEEDSQLGGSGPEADSESENEDAAPSRVQHKPTKPTMKPVRVAASSGGVNSVRQRAVAGAQPLPASSFLSIVHACPNLIERLLSPDALRTVTLIAQDTANLSIALGASSKVAADWWRALAAKHAPAGAAIDADTPSREALAVVQQAVRADVARAQSCTKSDAKATYRLTDKDLSALPFVERPNRLFGHLAPRTKLYSVLALRAAAHKRWGSMEGMDAARQKARSAADSAKATLSRREGERTDEMRVALEQAGLDPSQSKLLRRKDVQGFCKRGVGSAAAIAAHIVADNQAKQSIKQRRAQLHAVLASAGLAEYLYSEQARDFVEGHSSATAEAVLASVKRMADERQRSTTIHALLRAQQLQGFEVKASVKDWIKSGSGTAEQVVAELAAQRDAVAARESRDTSVNELLDAERISRHFRYTVPECREYIHNNTGSEAAALAAVRAAHEEAEAQQRARHERSACIADLLTAEQLPLECTVLVKEVHRYVISRDGSEADAVAAARRWHAEEQAKEQRKRRMESLLDAAQLLNESTWRVPAVSKFIRTGDGGEAEAMAAASDWHAGQQAQKERRQRMTALLKAEQLPDDCFWRVPAVSEYTRTGAGSEEAAVDAARAYHGEQQAMQQRVQRMEALLQPFGIIIDLYIGCCAPLAHYLATGEGSEQAALDAARAEKGRRDQGWGEHFGWVHDELEFEEWGHEYDPEEYYSE</sequence>
<evidence type="ECO:0000313" key="6">
    <source>
        <dbReference type="Proteomes" id="UP001055712"/>
    </source>
</evidence>
<dbReference type="OrthoDB" id="2106979at2759"/>
<dbReference type="Proteomes" id="UP001055712">
    <property type="component" value="Unassembled WGS sequence"/>
</dbReference>
<evidence type="ECO:0000256" key="2">
    <source>
        <dbReference type="ARBA" id="ARBA00022833"/>
    </source>
</evidence>
<keyword evidence="3" id="KW-0539">Nucleus</keyword>
<dbReference type="InterPro" id="IPR009061">
    <property type="entry name" value="DNA-bd_dom_put_sf"/>
</dbReference>
<feature type="region of interest" description="Disordered" evidence="4">
    <location>
        <begin position="1"/>
        <end position="107"/>
    </location>
</feature>
<feature type="compositionally biased region" description="Acidic residues" evidence="4">
    <location>
        <begin position="27"/>
        <end position="37"/>
    </location>
</feature>
<dbReference type="EMBL" id="SIDB01000001">
    <property type="protein sequence ID" value="KAI3437599.1"/>
    <property type="molecule type" value="Genomic_DNA"/>
</dbReference>
<comment type="subcellular location">
    <subcellularLocation>
        <location evidence="1">Nucleus</location>
    </subcellularLocation>
</comment>
<evidence type="ECO:0000256" key="1">
    <source>
        <dbReference type="ARBA" id="ARBA00004123"/>
    </source>
</evidence>
<feature type="region of interest" description="Disordered" evidence="4">
    <location>
        <begin position="289"/>
        <end position="309"/>
    </location>
</feature>
<reference evidence="5" key="1">
    <citation type="journal article" date="2019" name="Plant J.">
        <title>Chlorella vulgaris genome assembly and annotation reveals the molecular basis for metabolic acclimation to high light conditions.</title>
        <authorList>
            <person name="Cecchin M."/>
            <person name="Marcolungo L."/>
            <person name="Rossato M."/>
            <person name="Girolomoni L."/>
            <person name="Cosentino E."/>
            <person name="Cuine S."/>
            <person name="Li-Beisson Y."/>
            <person name="Delledonne M."/>
            <person name="Ballottari M."/>
        </authorList>
    </citation>
    <scope>NUCLEOTIDE SEQUENCE</scope>
    <source>
        <strain evidence="5">211/11P</strain>
    </source>
</reference>
<keyword evidence="2" id="KW-0862">Zinc</keyword>
<gene>
    <name evidence="5" type="ORF">D9Q98_000052</name>
</gene>
<evidence type="ECO:0000256" key="3">
    <source>
        <dbReference type="ARBA" id="ARBA00023242"/>
    </source>
</evidence>
<dbReference type="GO" id="GO:0005634">
    <property type="term" value="C:nucleus"/>
    <property type="evidence" value="ECO:0007669"/>
    <property type="project" value="UniProtKB-SubCell"/>
</dbReference>
<evidence type="ECO:0000256" key="4">
    <source>
        <dbReference type="SAM" id="MobiDB-lite"/>
    </source>
</evidence>
<reference evidence="5" key="2">
    <citation type="submission" date="2020-11" db="EMBL/GenBank/DDBJ databases">
        <authorList>
            <person name="Cecchin M."/>
            <person name="Marcolungo L."/>
            <person name="Rossato M."/>
            <person name="Girolomoni L."/>
            <person name="Cosentino E."/>
            <person name="Cuine S."/>
            <person name="Li-Beisson Y."/>
            <person name="Delledonne M."/>
            <person name="Ballottari M."/>
        </authorList>
    </citation>
    <scope>NUCLEOTIDE SEQUENCE</scope>
    <source>
        <strain evidence="5">211/11P</strain>
        <tissue evidence="5">Whole cell</tissue>
    </source>
</reference>
<organism evidence="5 6">
    <name type="scientific">Chlorella vulgaris</name>
    <name type="common">Green alga</name>
    <dbReference type="NCBI Taxonomy" id="3077"/>
    <lineage>
        <taxon>Eukaryota</taxon>
        <taxon>Viridiplantae</taxon>
        <taxon>Chlorophyta</taxon>
        <taxon>core chlorophytes</taxon>
        <taxon>Trebouxiophyceae</taxon>
        <taxon>Chlorellales</taxon>
        <taxon>Chlorellaceae</taxon>
        <taxon>Chlorella clade</taxon>
        <taxon>Chlorella</taxon>
    </lineage>
</organism>
<protein>
    <submittedName>
        <fullName evidence="5">Uncharacterized protein</fullName>
    </submittedName>
</protein>
<proteinExistence type="predicted"/>
<accession>A0A9D4TXC5</accession>
<evidence type="ECO:0000313" key="5">
    <source>
        <dbReference type="EMBL" id="KAI3437599.1"/>
    </source>
</evidence>
<keyword evidence="6" id="KW-1185">Reference proteome</keyword>